<dbReference type="KEGG" id="uma:UMAG_02514"/>
<dbReference type="STRING" id="237631.A0A0D1CRE1"/>
<evidence type="ECO:0000256" key="5">
    <source>
        <dbReference type="ARBA" id="ARBA00029543"/>
    </source>
</evidence>
<dbReference type="InParanoid" id="A0A0D1CRE1"/>
<dbReference type="RefSeq" id="XP_011388931.1">
    <property type="nucleotide sequence ID" value="XM_011390629.1"/>
</dbReference>
<dbReference type="VEuPathDB" id="FungiDB:UMAG_02514"/>
<keyword evidence="4" id="KW-0539">Nucleus</keyword>
<dbReference type="PANTHER" id="PTHR13522">
    <property type="entry name" value="U6 SNRNA PHOSPHODIESTERASE 1"/>
    <property type="match status" value="1"/>
</dbReference>
<feature type="region of interest" description="Disordered" evidence="7">
    <location>
        <begin position="1"/>
        <end position="24"/>
    </location>
</feature>
<dbReference type="EMBL" id="CM003145">
    <property type="protein sequence ID" value="KIS69163.1"/>
    <property type="molecule type" value="Genomic_DNA"/>
</dbReference>
<organism evidence="8 9">
    <name type="scientific">Mycosarcoma maydis</name>
    <name type="common">Corn smut fungus</name>
    <name type="synonym">Ustilago maydis</name>
    <dbReference type="NCBI Taxonomy" id="5270"/>
    <lineage>
        <taxon>Eukaryota</taxon>
        <taxon>Fungi</taxon>
        <taxon>Dikarya</taxon>
        <taxon>Basidiomycota</taxon>
        <taxon>Ustilaginomycotina</taxon>
        <taxon>Ustilaginomycetes</taxon>
        <taxon>Ustilaginales</taxon>
        <taxon>Ustilaginaceae</taxon>
        <taxon>Mycosarcoma</taxon>
    </lineage>
</organism>
<evidence type="ECO:0000313" key="8">
    <source>
        <dbReference type="EMBL" id="KIS69163.1"/>
    </source>
</evidence>
<keyword evidence="3" id="KW-0456">Lyase</keyword>
<evidence type="ECO:0000256" key="3">
    <source>
        <dbReference type="ARBA" id="ARBA00023239"/>
    </source>
</evidence>
<evidence type="ECO:0000313" key="9">
    <source>
        <dbReference type="Proteomes" id="UP000000561"/>
    </source>
</evidence>
<dbReference type="PANTHER" id="PTHR13522:SF3">
    <property type="entry name" value="U6 SNRNA PHOSPHODIESTERASE 1"/>
    <property type="match status" value="1"/>
</dbReference>
<dbReference type="GeneID" id="23563242"/>
<dbReference type="Pfam" id="PF09749">
    <property type="entry name" value="HVSL"/>
    <property type="match status" value="1"/>
</dbReference>
<evidence type="ECO:0000256" key="2">
    <source>
        <dbReference type="ARBA" id="ARBA00022801"/>
    </source>
</evidence>
<dbReference type="AlphaFoldDB" id="A0A0D1CRE1"/>
<gene>
    <name evidence="8" type="ORF">UMAG_02514</name>
</gene>
<dbReference type="Proteomes" id="UP000000561">
    <property type="component" value="Chromosome 6"/>
</dbReference>
<dbReference type="OrthoDB" id="49151at2759"/>
<sequence length="324" mass="36018">MSGALAGLSQYTDSDSDPEDAALPSIRLDGSAHSLTSITRLHENRSVTYESKVATDPTRLKRKLPPLEADALQQDSSGAASGRITTNGLRGDWLCYCFVEVVVGPSLSNCIEQSDDYLQEQLGSDHTVLDLRNRESSTLDSFDDAAQLSTLESSSTVKVRLHISLTRPFTVRSYERDEYVKIATAQVHQLKENISSFPFTFSRIAYLSNDDASRHFMVLEVGSGREKLRSLSTALSTELRRAFRAKVYYEEARFHASIACVMNMTSVSDDRIKLDAAPEPISSRLGTIIDKIEDEWGAELRKCPPVWATRIGIQLGNRITYVDL</sequence>
<dbReference type="eggNOG" id="KOG3102">
    <property type="taxonomic scope" value="Eukaryota"/>
</dbReference>
<dbReference type="GO" id="GO:0005634">
    <property type="term" value="C:nucleus"/>
    <property type="evidence" value="ECO:0000318"/>
    <property type="project" value="GO_Central"/>
</dbReference>
<evidence type="ECO:0000256" key="6">
    <source>
        <dbReference type="ARBA" id="ARBA00030030"/>
    </source>
</evidence>
<evidence type="ECO:0000256" key="7">
    <source>
        <dbReference type="SAM" id="MobiDB-lite"/>
    </source>
</evidence>
<keyword evidence="9" id="KW-1185">Reference proteome</keyword>
<dbReference type="GO" id="GO:0034477">
    <property type="term" value="P:U6 snRNA 3'-end processing"/>
    <property type="evidence" value="ECO:0000318"/>
    <property type="project" value="GO_Central"/>
</dbReference>
<evidence type="ECO:0000256" key="4">
    <source>
        <dbReference type="ARBA" id="ARBA00023242"/>
    </source>
</evidence>
<proteinExistence type="predicted"/>
<accession>A0A0D1CRE1</accession>
<reference evidence="8 9" key="1">
    <citation type="journal article" date="2006" name="Nature">
        <title>Insights from the genome of the biotrophic fungal plant pathogen Ustilago maydis.</title>
        <authorList>
            <person name="Kamper J."/>
            <person name="Kahmann R."/>
            <person name="Bolker M."/>
            <person name="Ma L.J."/>
            <person name="Brefort T."/>
            <person name="Saville B.J."/>
            <person name="Banuett F."/>
            <person name="Kronstad J.W."/>
            <person name="Gold S.E."/>
            <person name="Muller O."/>
            <person name="Perlin M.H."/>
            <person name="Wosten H.A."/>
            <person name="de Vries R."/>
            <person name="Ruiz-Herrera J."/>
            <person name="Reynaga-Pena C.G."/>
            <person name="Snetselaar K."/>
            <person name="McCann M."/>
            <person name="Perez-Martin J."/>
            <person name="Feldbrugge M."/>
            <person name="Basse C.W."/>
            <person name="Steinberg G."/>
            <person name="Ibeas J.I."/>
            <person name="Holloman W."/>
            <person name="Guzman P."/>
            <person name="Farman M."/>
            <person name="Stajich J.E."/>
            <person name="Sentandreu R."/>
            <person name="Gonzalez-Prieto J.M."/>
            <person name="Kennell J.C."/>
            <person name="Molina L."/>
            <person name="Schirawski J."/>
            <person name="Mendoza-Mendoza A."/>
            <person name="Greilinger D."/>
            <person name="Munch K."/>
            <person name="Rossel N."/>
            <person name="Scherer M."/>
            <person name="Vranes M."/>
            <person name="Ladendorf O."/>
            <person name="Vincon V."/>
            <person name="Fuchs U."/>
            <person name="Sandrock B."/>
            <person name="Meng S."/>
            <person name="Ho E.C."/>
            <person name="Cahill M.J."/>
            <person name="Boyce K.J."/>
            <person name="Klose J."/>
            <person name="Klosterman S.J."/>
            <person name="Deelstra H.J."/>
            <person name="Ortiz-Castellanos L."/>
            <person name="Li W."/>
            <person name="Sanchez-Alonso P."/>
            <person name="Schreier P.H."/>
            <person name="Hauser-Hahn I."/>
            <person name="Vaupel M."/>
            <person name="Koopmann E."/>
            <person name="Friedrich G."/>
            <person name="Voss H."/>
            <person name="Schluter T."/>
            <person name="Margolis J."/>
            <person name="Platt D."/>
            <person name="Swimmer C."/>
            <person name="Gnirke A."/>
            <person name="Chen F."/>
            <person name="Vysotskaia V."/>
            <person name="Mannhaupt G."/>
            <person name="Guldener U."/>
            <person name="Munsterkotter M."/>
            <person name="Haase D."/>
            <person name="Oesterheld M."/>
            <person name="Mewes H.W."/>
            <person name="Mauceli E.W."/>
            <person name="DeCaprio D."/>
            <person name="Wade C.M."/>
            <person name="Butler J."/>
            <person name="Young S."/>
            <person name="Jaffe D.B."/>
            <person name="Calvo S."/>
            <person name="Nusbaum C."/>
            <person name="Galagan J."/>
            <person name="Birren B.W."/>
        </authorList>
    </citation>
    <scope>NUCLEOTIDE SEQUENCE [LARGE SCALE GENOMIC DNA]</scope>
    <source>
        <strain evidence="9">DSM 14603 / FGSC 9021 / UM521</strain>
    </source>
</reference>
<keyword evidence="1" id="KW-0540">Nuclease</keyword>
<dbReference type="GO" id="GO:0016829">
    <property type="term" value="F:lyase activity"/>
    <property type="evidence" value="ECO:0007669"/>
    <property type="project" value="UniProtKB-KW"/>
</dbReference>
<dbReference type="GO" id="GO:0000175">
    <property type="term" value="F:3'-5'-RNA exonuclease activity"/>
    <property type="evidence" value="ECO:0000318"/>
    <property type="project" value="GO_Central"/>
</dbReference>
<evidence type="ECO:0000256" key="1">
    <source>
        <dbReference type="ARBA" id="ARBA00022722"/>
    </source>
</evidence>
<dbReference type="Gene3D" id="3.90.1140.10">
    <property type="entry name" value="Cyclic phosphodiesterase"/>
    <property type="match status" value="1"/>
</dbReference>
<dbReference type="InterPro" id="IPR027521">
    <property type="entry name" value="Usb1"/>
</dbReference>
<keyword evidence="2" id="KW-0378">Hydrolase</keyword>
<name>A0A0D1CRE1_MYCMD</name>
<protein>
    <recommendedName>
        <fullName evidence="5">U6 snRNA phosphodiesterase 1</fullName>
    </recommendedName>
    <alternativeName>
        <fullName evidence="6">3'-5' RNA exonuclease USB1</fullName>
    </alternativeName>
</protein>